<protein>
    <recommendedName>
        <fullName evidence="3">Ankyrin repeat domain-containing protein</fullName>
    </recommendedName>
</protein>
<organism evidence="1 2">
    <name type="scientific">Alkalimarinus alittae</name>
    <dbReference type="NCBI Taxonomy" id="2961619"/>
    <lineage>
        <taxon>Bacteria</taxon>
        <taxon>Pseudomonadati</taxon>
        <taxon>Pseudomonadota</taxon>
        <taxon>Gammaproteobacteria</taxon>
        <taxon>Alteromonadales</taxon>
        <taxon>Alteromonadaceae</taxon>
        <taxon>Alkalimarinus</taxon>
    </lineage>
</organism>
<evidence type="ECO:0000313" key="1">
    <source>
        <dbReference type="EMBL" id="UZE97193.1"/>
    </source>
</evidence>
<keyword evidence="2" id="KW-1185">Reference proteome</keyword>
<gene>
    <name evidence="1" type="ORF">NKI27_05445</name>
</gene>
<dbReference type="InterPro" id="IPR036770">
    <property type="entry name" value="Ankyrin_rpt-contain_sf"/>
</dbReference>
<proteinExistence type="predicted"/>
<dbReference type="RefSeq" id="WP_265048673.1">
    <property type="nucleotide sequence ID" value="NZ_CP100390.1"/>
</dbReference>
<reference evidence="1" key="1">
    <citation type="submission" date="2022-06" db="EMBL/GenBank/DDBJ databases">
        <title>Alkalimarinus sp. nov., isolated from gut of a Alitta virens.</title>
        <authorList>
            <person name="Yang A.I."/>
            <person name="Shin N.-R."/>
        </authorList>
    </citation>
    <scope>NUCLEOTIDE SEQUENCE</scope>
    <source>
        <strain evidence="1">A2M4</strain>
    </source>
</reference>
<dbReference type="SUPFAM" id="SSF48403">
    <property type="entry name" value="Ankyrin repeat"/>
    <property type="match status" value="1"/>
</dbReference>
<evidence type="ECO:0000313" key="2">
    <source>
        <dbReference type="Proteomes" id="UP001163739"/>
    </source>
</evidence>
<sequence length="130" mass="15251">MERQELLDTIEEIEFFPERKDELFSYLENYLHKKDFEVIEKLLRAGAQPNSKDALSDYFLYLLHEYQVEKAINGSLILTIIDLLLKHGGNPNRVAMNNWRAYDYAVAYEVSEVANLLLRYGAKPEIRPKI</sequence>
<name>A0ABY6N4Z7_9ALTE</name>
<dbReference type="Gene3D" id="1.25.40.20">
    <property type="entry name" value="Ankyrin repeat-containing domain"/>
    <property type="match status" value="1"/>
</dbReference>
<dbReference type="EMBL" id="CP100390">
    <property type="protein sequence ID" value="UZE97193.1"/>
    <property type="molecule type" value="Genomic_DNA"/>
</dbReference>
<evidence type="ECO:0008006" key="3">
    <source>
        <dbReference type="Google" id="ProtNLM"/>
    </source>
</evidence>
<dbReference type="Proteomes" id="UP001163739">
    <property type="component" value="Chromosome"/>
</dbReference>
<accession>A0ABY6N4Z7</accession>